<name>A0A5J4YW18_PORPP</name>
<keyword evidence="3" id="KW-1185">Reference proteome</keyword>
<protein>
    <recommendedName>
        <fullName evidence="4">Zinc-finger domain-containing protein</fullName>
    </recommendedName>
</protein>
<feature type="region of interest" description="Disordered" evidence="1">
    <location>
        <begin position="329"/>
        <end position="420"/>
    </location>
</feature>
<feature type="compositionally biased region" description="Low complexity" evidence="1">
    <location>
        <begin position="296"/>
        <end position="306"/>
    </location>
</feature>
<feature type="compositionally biased region" description="Basic residues" evidence="1">
    <location>
        <begin position="402"/>
        <end position="411"/>
    </location>
</feature>
<feature type="region of interest" description="Disordered" evidence="1">
    <location>
        <begin position="85"/>
        <end position="105"/>
    </location>
</feature>
<feature type="compositionally biased region" description="Polar residues" evidence="1">
    <location>
        <begin position="176"/>
        <end position="206"/>
    </location>
</feature>
<organism evidence="2 3">
    <name type="scientific">Porphyridium purpureum</name>
    <name type="common">Red alga</name>
    <name type="synonym">Porphyridium cruentum</name>
    <dbReference type="NCBI Taxonomy" id="35688"/>
    <lineage>
        <taxon>Eukaryota</taxon>
        <taxon>Rhodophyta</taxon>
        <taxon>Bangiophyceae</taxon>
        <taxon>Porphyridiales</taxon>
        <taxon>Porphyridiaceae</taxon>
        <taxon>Porphyridium</taxon>
    </lineage>
</organism>
<feature type="region of interest" description="Disordered" evidence="1">
    <location>
        <begin position="236"/>
        <end position="279"/>
    </location>
</feature>
<feature type="compositionally biased region" description="Basic and acidic residues" evidence="1">
    <location>
        <begin position="362"/>
        <end position="377"/>
    </location>
</feature>
<comment type="caution">
    <text evidence="2">The sequence shown here is derived from an EMBL/GenBank/DDBJ whole genome shotgun (WGS) entry which is preliminary data.</text>
</comment>
<sequence>MDEYAVHDLHIPSEEEIMNMITDLKGCLQQDSHASADGAASASGAPQDNSSSGSARGMGAGNGTAAVSSVQSRMVNAAMYGNYEPRSPSLRGAQASAPKEPSRLSQLSTRMNAYVPDDELPSKPGDDLEDWNALMRDLQPLVADQPTYDDDGSSAQFSGSPGAHYQAGVRQHHTPVRNTPTPITRVSAENNRGQTPGNNALHTSSHVIRGPPSPLLQEPIRSVSMSSIRGMNNSSLRENGSNSDLWFRTAGQAGSPPQEAGAMQENLPGPSRAGQSNLGFSAPLCEEDLRQFQQLQEQQQQAQLQQTGGANVPSTSPFMLRRMLVEQHARTSGVPYRSPRGEPGGKNPLVQRIHSQSHSRKSSRDVSPDRWMRRDLSEQESSASEASSGASSHASDLSLGIKKSRGRRRNRVTPASKITPTGLANSRLMISSRTCHACGHVAKGRYAACSNLALNKCRKIFCERCVLKIMTPEQVEGILVDPAFVCFHCQGTCMPGSQCFYYTSARKQQQQKMADQPQDQSEARLDSQMPQMSLIGDSRMNPTMDLGTEHDDMIDAMEQQFLEMDPTLYSHQYDQ</sequence>
<feature type="region of interest" description="Disordered" evidence="1">
    <location>
        <begin position="296"/>
        <end position="315"/>
    </location>
</feature>
<dbReference type="Proteomes" id="UP000324585">
    <property type="component" value="Unassembled WGS sequence"/>
</dbReference>
<feature type="compositionally biased region" description="Low complexity" evidence="1">
    <location>
        <begin position="31"/>
        <end position="55"/>
    </location>
</feature>
<proteinExistence type="predicted"/>
<evidence type="ECO:0000256" key="1">
    <source>
        <dbReference type="SAM" id="MobiDB-lite"/>
    </source>
</evidence>
<gene>
    <name evidence="2" type="ORF">FVE85_2848</name>
</gene>
<feature type="region of interest" description="Disordered" evidence="1">
    <location>
        <begin position="31"/>
        <end position="67"/>
    </location>
</feature>
<evidence type="ECO:0000313" key="2">
    <source>
        <dbReference type="EMBL" id="KAA8494607.1"/>
    </source>
</evidence>
<dbReference type="AlphaFoldDB" id="A0A5J4YW18"/>
<reference evidence="3" key="1">
    <citation type="journal article" date="2019" name="Nat. Commun.">
        <title>Expansion of phycobilisome linker gene families in mesophilic red algae.</title>
        <authorList>
            <person name="Lee J."/>
            <person name="Kim D."/>
            <person name="Bhattacharya D."/>
            <person name="Yoon H.S."/>
        </authorList>
    </citation>
    <scope>NUCLEOTIDE SEQUENCE [LARGE SCALE GENOMIC DNA]</scope>
    <source>
        <strain evidence="3">CCMP 1328</strain>
    </source>
</reference>
<dbReference type="EMBL" id="VRMN01000004">
    <property type="protein sequence ID" value="KAA8494607.1"/>
    <property type="molecule type" value="Genomic_DNA"/>
</dbReference>
<feature type="compositionally biased region" description="Low complexity" evidence="1">
    <location>
        <begin position="379"/>
        <end position="399"/>
    </location>
</feature>
<evidence type="ECO:0008006" key="4">
    <source>
        <dbReference type="Google" id="ProtNLM"/>
    </source>
</evidence>
<accession>A0A5J4YW18</accession>
<evidence type="ECO:0000313" key="3">
    <source>
        <dbReference type="Proteomes" id="UP000324585"/>
    </source>
</evidence>
<feature type="region of interest" description="Disordered" evidence="1">
    <location>
        <begin position="147"/>
        <end position="214"/>
    </location>
</feature>